<evidence type="ECO:0000256" key="1">
    <source>
        <dbReference type="SAM" id="Phobius"/>
    </source>
</evidence>
<keyword evidence="1" id="KW-1133">Transmembrane helix</keyword>
<evidence type="ECO:0000313" key="2">
    <source>
        <dbReference type="EMBL" id="ABE75778.1"/>
    </source>
</evidence>
<keyword evidence="3" id="KW-1185">Reference proteome</keyword>
<accession>Q1Q975</accession>
<gene>
    <name evidence="2" type="ordered locus">Pcryo_2001</name>
</gene>
<feature type="transmembrane region" description="Helical" evidence="1">
    <location>
        <begin position="49"/>
        <end position="66"/>
    </location>
</feature>
<feature type="transmembrane region" description="Helical" evidence="1">
    <location>
        <begin position="24"/>
        <end position="43"/>
    </location>
</feature>
<dbReference type="STRING" id="335284.Pcryo_2001"/>
<evidence type="ECO:0000313" key="3">
    <source>
        <dbReference type="Proteomes" id="UP000002425"/>
    </source>
</evidence>
<keyword evidence="1" id="KW-0472">Membrane</keyword>
<reference evidence="2" key="1">
    <citation type="submission" date="2006-03" db="EMBL/GenBank/DDBJ databases">
        <title>Complete sequence of chromosome of Psychrobacter cryohalolentis K5.</title>
        <authorList>
            <consortium name="US DOE Joint Genome Institute"/>
            <person name="Copeland A."/>
            <person name="Lucas S."/>
            <person name="Lapidus A."/>
            <person name="Barry K."/>
            <person name="Detter J.C."/>
            <person name="Glavina del Rio T."/>
            <person name="Hammon N."/>
            <person name="Israni S."/>
            <person name="Dalin E."/>
            <person name="Tice H."/>
            <person name="Pitluck S."/>
            <person name="Brettin T."/>
            <person name="Bruce D."/>
            <person name="Han C."/>
            <person name="Tapia R."/>
            <person name="Sims D.R."/>
            <person name="Gilna P."/>
            <person name="Schmutz J."/>
            <person name="Larimer F."/>
            <person name="Land M."/>
            <person name="Hauser L."/>
            <person name="Kyrpides N."/>
            <person name="Kim E."/>
            <person name="Richardson P."/>
        </authorList>
    </citation>
    <scope>NUCLEOTIDE SEQUENCE</scope>
    <source>
        <strain evidence="2">K5</strain>
    </source>
</reference>
<proteinExistence type="predicted"/>
<dbReference type="AlphaFoldDB" id="Q1Q975"/>
<dbReference type="Proteomes" id="UP000002425">
    <property type="component" value="Chromosome"/>
</dbReference>
<dbReference type="KEGG" id="pcr:Pcryo_2001"/>
<sequence>MKKQKKRFVLAEASLDEINKQLKINTFTIVILIGMLMLNATQFMRDYSLLYGALIAIMAFFLFVMAKSRTLLTVQKQALMR</sequence>
<organism evidence="2 3">
    <name type="scientific">Psychrobacter cryohalolentis (strain ATCC BAA-1226 / DSM 17306 / VKM B-2378 / K5)</name>
    <dbReference type="NCBI Taxonomy" id="335284"/>
    <lineage>
        <taxon>Bacteria</taxon>
        <taxon>Pseudomonadati</taxon>
        <taxon>Pseudomonadota</taxon>
        <taxon>Gammaproteobacteria</taxon>
        <taxon>Moraxellales</taxon>
        <taxon>Moraxellaceae</taxon>
        <taxon>Psychrobacter</taxon>
    </lineage>
</organism>
<name>Q1Q975_PSYCK</name>
<dbReference type="RefSeq" id="WP_011514319.1">
    <property type="nucleotide sequence ID" value="NC_007969.1"/>
</dbReference>
<dbReference type="EMBL" id="CP000323">
    <property type="protein sequence ID" value="ABE75778.1"/>
    <property type="molecule type" value="Genomic_DNA"/>
</dbReference>
<protein>
    <submittedName>
        <fullName evidence="2">Uncharacterized protein</fullName>
    </submittedName>
</protein>
<keyword evidence="1" id="KW-0812">Transmembrane</keyword>
<dbReference type="HOGENOM" id="CLU_2571312_0_0_6"/>